<dbReference type="GO" id="GO:0046872">
    <property type="term" value="F:metal ion binding"/>
    <property type="evidence" value="ECO:0007669"/>
    <property type="project" value="UniProtKB-KW"/>
</dbReference>
<dbReference type="Proteomes" id="UP000319576">
    <property type="component" value="Chromosome"/>
</dbReference>
<protein>
    <submittedName>
        <fullName evidence="3">Glyoxalase-like domain protein</fullName>
    </submittedName>
</protein>
<proteinExistence type="predicted"/>
<dbReference type="InterPro" id="IPR037523">
    <property type="entry name" value="VOC_core"/>
</dbReference>
<dbReference type="Pfam" id="PF00903">
    <property type="entry name" value="Glyoxalase"/>
    <property type="match status" value="1"/>
</dbReference>
<organism evidence="3 4">
    <name type="scientific">Urbifossiella limnaea</name>
    <dbReference type="NCBI Taxonomy" id="2528023"/>
    <lineage>
        <taxon>Bacteria</taxon>
        <taxon>Pseudomonadati</taxon>
        <taxon>Planctomycetota</taxon>
        <taxon>Planctomycetia</taxon>
        <taxon>Gemmatales</taxon>
        <taxon>Gemmataceae</taxon>
        <taxon>Urbifossiella</taxon>
    </lineage>
</organism>
<reference evidence="3 4" key="1">
    <citation type="submission" date="2019-02" db="EMBL/GenBank/DDBJ databases">
        <title>Deep-cultivation of Planctomycetes and their phenomic and genomic characterization uncovers novel biology.</title>
        <authorList>
            <person name="Wiegand S."/>
            <person name="Jogler M."/>
            <person name="Boedeker C."/>
            <person name="Pinto D."/>
            <person name="Vollmers J."/>
            <person name="Rivas-Marin E."/>
            <person name="Kohn T."/>
            <person name="Peeters S.H."/>
            <person name="Heuer A."/>
            <person name="Rast P."/>
            <person name="Oberbeckmann S."/>
            <person name="Bunk B."/>
            <person name="Jeske O."/>
            <person name="Meyerdierks A."/>
            <person name="Storesund J.E."/>
            <person name="Kallscheuer N."/>
            <person name="Luecker S."/>
            <person name="Lage O.M."/>
            <person name="Pohl T."/>
            <person name="Merkel B.J."/>
            <person name="Hornburger P."/>
            <person name="Mueller R.-W."/>
            <person name="Bruemmer F."/>
            <person name="Labrenz M."/>
            <person name="Spormann A.M."/>
            <person name="Op den Camp H."/>
            <person name="Overmann J."/>
            <person name="Amann R."/>
            <person name="Jetten M.S.M."/>
            <person name="Mascher T."/>
            <person name="Medema M.H."/>
            <person name="Devos D.P."/>
            <person name="Kaster A.-K."/>
            <person name="Ovreas L."/>
            <person name="Rohde M."/>
            <person name="Galperin M.Y."/>
            <person name="Jogler C."/>
        </authorList>
    </citation>
    <scope>NUCLEOTIDE SEQUENCE [LARGE SCALE GENOMIC DNA]</scope>
    <source>
        <strain evidence="3 4">ETA_A1</strain>
    </source>
</reference>
<feature type="domain" description="VOC" evidence="2">
    <location>
        <begin position="8"/>
        <end position="120"/>
    </location>
</feature>
<evidence type="ECO:0000313" key="3">
    <source>
        <dbReference type="EMBL" id="QDU18566.1"/>
    </source>
</evidence>
<dbReference type="RefSeq" id="WP_145233947.1">
    <property type="nucleotide sequence ID" value="NZ_CP036273.1"/>
</dbReference>
<evidence type="ECO:0000313" key="4">
    <source>
        <dbReference type="Proteomes" id="UP000319576"/>
    </source>
</evidence>
<dbReference type="PANTHER" id="PTHR21366">
    <property type="entry name" value="GLYOXALASE FAMILY PROTEIN"/>
    <property type="match status" value="1"/>
</dbReference>
<evidence type="ECO:0000259" key="2">
    <source>
        <dbReference type="PROSITE" id="PS51819"/>
    </source>
</evidence>
<dbReference type="OrthoDB" id="9800322at2"/>
<name>A0A517XM73_9BACT</name>
<gene>
    <name evidence="3" type="ORF">ETAA1_04580</name>
</gene>
<dbReference type="GO" id="GO:0004462">
    <property type="term" value="F:lactoylglutathione lyase activity"/>
    <property type="evidence" value="ECO:0007669"/>
    <property type="project" value="InterPro"/>
</dbReference>
<dbReference type="PROSITE" id="PS51819">
    <property type="entry name" value="VOC"/>
    <property type="match status" value="1"/>
</dbReference>
<dbReference type="InterPro" id="IPR018146">
    <property type="entry name" value="Glyoxalase_1_CS"/>
</dbReference>
<dbReference type="EMBL" id="CP036273">
    <property type="protein sequence ID" value="QDU18566.1"/>
    <property type="molecule type" value="Genomic_DNA"/>
</dbReference>
<dbReference type="InterPro" id="IPR029068">
    <property type="entry name" value="Glyas_Bleomycin-R_OHBP_Dase"/>
</dbReference>
<dbReference type="InterPro" id="IPR050383">
    <property type="entry name" value="GlyoxalaseI/FosfomycinResist"/>
</dbReference>
<sequence length="137" mass="14827">MPGLTVTHLDHVSVLVTDVARSRAFYAGLLGLTEIPKPRTFDFVALWFDLGGGHTLHLLKKDAPDTESPRHFCLRVTDAAAARAHLAGLGVPTRETTPIPGADRFFVSDPDGNRIEVLQWLTPYDPATAGAARLDEG</sequence>
<keyword evidence="4" id="KW-1185">Reference proteome</keyword>
<dbReference type="PANTHER" id="PTHR21366:SF22">
    <property type="entry name" value="VOC DOMAIN-CONTAINING PROTEIN"/>
    <property type="match status" value="1"/>
</dbReference>
<dbReference type="KEGG" id="uli:ETAA1_04580"/>
<evidence type="ECO:0000256" key="1">
    <source>
        <dbReference type="ARBA" id="ARBA00022723"/>
    </source>
</evidence>
<dbReference type="SUPFAM" id="SSF54593">
    <property type="entry name" value="Glyoxalase/Bleomycin resistance protein/Dihydroxybiphenyl dioxygenase"/>
    <property type="match status" value="1"/>
</dbReference>
<dbReference type="AlphaFoldDB" id="A0A517XM73"/>
<accession>A0A517XM73</accession>
<dbReference type="Gene3D" id="3.10.180.10">
    <property type="entry name" value="2,3-Dihydroxybiphenyl 1,2-Dioxygenase, domain 1"/>
    <property type="match status" value="1"/>
</dbReference>
<keyword evidence="1" id="KW-0479">Metal-binding</keyword>
<dbReference type="InterPro" id="IPR004360">
    <property type="entry name" value="Glyas_Fos-R_dOase_dom"/>
</dbReference>
<dbReference type="PROSITE" id="PS00934">
    <property type="entry name" value="GLYOXALASE_I_1"/>
    <property type="match status" value="1"/>
</dbReference>